<dbReference type="InterPro" id="IPR020472">
    <property type="entry name" value="WD40_PAC1"/>
</dbReference>
<dbReference type="PRINTS" id="PR00320">
    <property type="entry name" value="GPROTEINBRPT"/>
</dbReference>
<dbReference type="Pfam" id="PF00400">
    <property type="entry name" value="WD40"/>
    <property type="match status" value="4"/>
</dbReference>
<evidence type="ECO:0000256" key="1">
    <source>
        <dbReference type="ARBA" id="ARBA00022574"/>
    </source>
</evidence>
<feature type="repeat" description="WD" evidence="3">
    <location>
        <begin position="215"/>
        <end position="257"/>
    </location>
</feature>
<dbReference type="PROSITE" id="PS50082">
    <property type="entry name" value="WD_REPEATS_2"/>
    <property type="match status" value="4"/>
</dbReference>
<dbReference type="PANTHER" id="PTHR19848">
    <property type="entry name" value="WD40 REPEAT PROTEIN"/>
    <property type="match status" value="1"/>
</dbReference>
<accession>A0A0E9NMN1</accession>
<gene>
    <name evidence="6" type="ORF">G7K_5170-t1</name>
</gene>
<organism evidence="6 7">
    <name type="scientific">Saitoella complicata (strain BCRC 22490 / CBS 7301 / JCM 7358 / NBRC 10748 / NRRL Y-17804)</name>
    <dbReference type="NCBI Taxonomy" id="698492"/>
    <lineage>
        <taxon>Eukaryota</taxon>
        <taxon>Fungi</taxon>
        <taxon>Dikarya</taxon>
        <taxon>Ascomycota</taxon>
        <taxon>Taphrinomycotina</taxon>
        <taxon>Taphrinomycotina incertae sedis</taxon>
        <taxon>Saitoella</taxon>
    </lineage>
</organism>
<evidence type="ECO:0000256" key="3">
    <source>
        <dbReference type="PROSITE-ProRule" id="PRU00221"/>
    </source>
</evidence>
<dbReference type="STRING" id="698492.A0A0E9NMN1"/>
<evidence type="ECO:0000313" key="7">
    <source>
        <dbReference type="Proteomes" id="UP000033140"/>
    </source>
</evidence>
<dbReference type="InterPro" id="IPR036322">
    <property type="entry name" value="WD40_repeat_dom_sf"/>
</dbReference>
<dbReference type="InterPro" id="IPR056795">
    <property type="entry name" value="PAC1-like_LisH-like_dom"/>
</dbReference>
<feature type="compositionally biased region" description="Polar residues" evidence="4">
    <location>
        <begin position="104"/>
        <end position="120"/>
    </location>
</feature>
<keyword evidence="7" id="KW-1185">Reference proteome</keyword>
<sequence length="531" mass="57353">MATNGSAAAYNPPPSVLGPKQRTDLHLSLLAYLQSHGFERAYTALRDDLQEKGGLDAGAEDDKKYVGLLERKWSSVVRLQKKNMELEGKLNSLSLDLKSTTSSPGPNDTTTATTNSLPRTSTLRHTLTSHRDQINSCAFHPKYTLLLTASDDTTVKLWDHDAGSLEQTLRGHTKSVLAVDWSEDGKRAISAGADTLVKVWEDEGKGNGWACVRTLVGHEHSVHAVKFLPGNDGRAISGGRDTTVRVWDTATGFCLKTIIIGGGNEWIRSISPSTPPTTAGAAWSNLVAVAGNDQMARIIDIGSTDSTPKSELVGRHSHVIEAVAYAPATASSYLHTLAKIPKSTPTTFLASASRDRSITITTSTNIPVLTLNGHDNWVRAVSWHPSGRYLLSASDDRSVRVWDLEQEGRCVRVLDDAQIGFVNCLAGDKEGKVWATGGAEGEARVWGTASKSASITGVVSAYLFLRGVHVYGVLVCHIKGLRKSTAHHSTSFEGREHGPHIQVMQNSNPIHFINTTRTDISIAPLSFLSEL</sequence>
<dbReference type="CDD" id="cd00200">
    <property type="entry name" value="WD40"/>
    <property type="match status" value="1"/>
</dbReference>
<reference evidence="6 7" key="3">
    <citation type="journal article" date="2015" name="Genome Announc.">
        <title>Draft Genome Sequence of the Archiascomycetous Yeast Saitoella complicata.</title>
        <authorList>
            <person name="Yamauchi K."/>
            <person name="Kondo S."/>
            <person name="Hamamoto M."/>
            <person name="Takahashi Y."/>
            <person name="Ogura Y."/>
            <person name="Hayashi T."/>
            <person name="Nishida H."/>
        </authorList>
    </citation>
    <scope>NUCLEOTIDE SEQUENCE [LARGE SCALE GENOMIC DNA]</scope>
    <source>
        <strain evidence="6 7">NRRL Y-17804</strain>
    </source>
</reference>
<dbReference type="InterPro" id="IPR037190">
    <property type="entry name" value="LIS1_N"/>
</dbReference>
<dbReference type="Gene3D" id="2.130.10.10">
    <property type="entry name" value="YVTN repeat-like/Quinoprotein amine dehydrogenase"/>
    <property type="match status" value="1"/>
</dbReference>
<dbReference type="OMA" id="WHVATKE"/>
<dbReference type="Proteomes" id="UP000033140">
    <property type="component" value="Unassembled WGS sequence"/>
</dbReference>
<dbReference type="InterPro" id="IPR019775">
    <property type="entry name" value="WD40_repeat_CS"/>
</dbReference>
<feature type="domain" description="PAC1-like LisH-like dimerisation" evidence="5">
    <location>
        <begin position="19"/>
        <end position="50"/>
    </location>
</feature>
<reference evidence="6 7" key="2">
    <citation type="journal article" date="2014" name="J. Gen. Appl. Microbiol.">
        <title>The early diverging ascomycetous budding yeast Saitoella complicata has three histone deacetylases belonging to the Clr6, Hos2, and Rpd3 lineages.</title>
        <authorList>
            <person name="Nishida H."/>
            <person name="Matsumoto T."/>
            <person name="Kondo S."/>
            <person name="Hamamoto M."/>
            <person name="Yoshikawa H."/>
        </authorList>
    </citation>
    <scope>NUCLEOTIDE SEQUENCE [LARGE SCALE GENOMIC DNA]</scope>
    <source>
        <strain evidence="6 7">NRRL Y-17804</strain>
    </source>
</reference>
<name>A0A0E9NMN1_SAICN</name>
<dbReference type="InterPro" id="IPR001680">
    <property type="entry name" value="WD40_rpt"/>
</dbReference>
<dbReference type="PROSITE" id="PS50294">
    <property type="entry name" value="WD_REPEATS_REGION"/>
    <property type="match status" value="4"/>
</dbReference>
<evidence type="ECO:0000259" key="5">
    <source>
        <dbReference type="Pfam" id="PF24951"/>
    </source>
</evidence>
<dbReference type="PROSITE" id="PS00678">
    <property type="entry name" value="WD_REPEATS_1"/>
    <property type="match status" value="2"/>
</dbReference>
<dbReference type="Gene3D" id="1.20.960.30">
    <property type="match status" value="1"/>
</dbReference>
<evidence type="ECO:0000313" key="6">
    <source>
        <dbReference type="EMBL" id="GAO51058.1"/>
    </source>
</evidence>
<evidence type="ECO:0000256" key="2">
    <source>
        <dbReference type="ARBA" id="ARBA00022737"/>
    </source>
</evidence>
<dbReference type="Pfam" id="PF24951">
    <property type="entry name" value="LisH_PAC1"/>
    <property type="match status" value="1"/>
</dbReference>
<dbReference type="InterPro" id="IPR015943">
    <property type="entry name" value="WD40/YVTN_repeat-like_dom_sf"/>
</dbReference>
<feature type="repeat" description="WD" evidence="3">
    <location>
        <begin position="169"/>
        <end position="201"/>
    </location>
</feature>
<dbReference type="PANTHER" id="PTHR19848:SF8">
    <property type="entry name" value="F-BOX AND WD REPEAT DOMAIN CONTAINING 7"/>
    <property type="match status" value="1"/>
</dbReference>
<protein>
    <recommendedName>
        <fullName evidence="5">PAC1-like LisH-like dimerisation domain-containing protein</fullName>
    </recommendedName>
</protein>
<comment type="caution">
    <text evidence="6">The sequence shown here is derived from an EMBL/GenBank/DDBJ whole genome shotgun (WGS) entry which is preliminary data.</text>
</comment>
<dbReference type="SUPFAM" id="SSF109925">
    <property type="entry name" value="Lissencephaly-1 protein (Lis-1, PAF-AH alpha) N-terminal domain"/>
    <property type="match status" value="1"/>
</dbReference>
<dbReference type="SMART" id="SM00320">
    <property type="entry name" value="WD40"/>
    <property type="match status" value="7"/>
</dbReference>
<feature type="region of interest" description="Disordered" evidence="4">
    <location>
        <begin position="96"/>
        <end position="120"/>
    </location>
</feature>
<evidence type="ECO:0000256" key="4">
    <source>
        <dbReference type="SAM" id="MobiDB-lite"/>
    </source>
</evidence>
<feature type="repeat" description="WD" evidence="3">
    <location>
        <begin position="371"/>
        <end position="405"/>
    </location>
</feature>
<keyword evidence="1 3" id="KW-0853">WD repeat</keyword>
<feature type="repeat" description="WD" evidence="3">
    <location>
        <begin position="127"/>
        <end position="168"/>
    </location>
</feature>
<proteinExistence type="predicted"/>
<dbReference type="EMBL" id="BACD03000040">
    <property type="protein sequence ID" value="GAO51058.1"/>
    <property type="molecule type" value="Genomic_DNA"/>
</dbReference>
<keyword evidence="2" id="KW-0677">Repeat</keyword>
<reference evidence="6 7" key="1">
    <citation type="journal article" date="2011" name="J. Gen. Appl. Microbiol.">
        <title>Draft genome sequencing of the enigmatic yeast Saitoella complicata.</title>
        <authorList>
            <person name="Nishida H."/>
            <person name="Hamamoto M."/>
            <person name="Sugiyama J."/>
        </authorList>
    </citation>
    <scope>NUCLEOTIDE SEQUENCE [LARGE SCALE GENOMIC DNA]</scope>
    <source>
        <strain evidence="6 7">NRRL Y-17804</strain>
    </source>
</reference>
<dbReference type="SUPFAM" id="SSF50978">
    <property type="entry name" value="WD40 repeat-like"/>
    <property type="match status" value="1"/>
</dbReference>
<dbReference type="AlphaFoldDB" id="A0A0E9NMN1"/>